<gene>
    <name evidence="15" type="ORF">BZG36_03711</name>
</gene>
<dbReference type="NCBIfam" id="TIGR01494">
    <property type="entry name" value="ATPase_P-type"/>
    <property type="match status" value="2"/>
</dbReference>
<keyword evidence="16" id="KW-1185">Reference proteome</keyword>
<dbReference type="Gene3D" id="3.40.50.1000">
    <property type="entry name" value="HAD superfamily/HAD-like"/>
    <property type="match status" value="2"/>
</dbReference>
<dbReference type="GO" id="GO:0005524">
    <property type="term" value="F:ATP binding"/>
    <property type="evidence" value="ECO:0007669"/>
    <property type="project" value="UniProtKB-KW"/>
</dbReference>
<keyword evidence="13" id="KW-0732">Signal</keyword>
<sequence length="1494" mass="166732">MKIPLTVARGCTWLLIGVGIIDALPVFEPINAYDKNGNVCPLKNATNVACPILCVSSVDRCPGPVSTSACGAGKSLCLDGSCAETCDPSIANACWCGGSSSSQQLVPCYLGQLVNLTAFDTQNRNPQLFAACAAGLGLSNAAVGAWNGTSETGQQEAQYWLDCPAPPTPMFTWREPMWVAVWTLMSLEAFILLSWWAYKRLRERAFHRGIRNEQAPDSMPAERTSKAGDFGANDPVDEKSAAVVEDHDSTDSSSSGITSEKQDVKQSAEVQETLTNSKVLTGPPLDTDGSTLNEADRVQFRGYNNDWFGYIGFASVLLTTLGFLVFLGVIVGDYYGSVDGVAFGVFLTSDLSSKIFCAVWHISTVWLICVNFSRSRLRNWFRIETYAHEAAYVQVEKPQESVIFLDDGSKLLMFLKRWEVKVRHAFKADILVNTCRVHFTGQNRRYFEYQCARYVYNPTISRFEPFAFELGDSHAELLTLREGLSLKQAVYRIELLGPNFVGVNVPSIPIAILQEFTNWFYIYQMMCLWVWYYFQYYQMGLVQTCVILVSAFIKIFLRLRAEHRIKAMAEYETEVMTLRDGEWKSYSSSELVPGDVFEIAEAGVMPCDAVLLSGNVVVDESSLTGEALPVRKFPIHDDDGVYESTGSGKVNTLFAGTTVSQAVPVSANPLDLQVEGSNEPVDSHQNRVTAIVVATGINSEKGQLIHKILFPTPISFIFNEHLKLVVIILLLWGFVAYCLTIYLMGRGDITSWFYGIFVISEIFSPLLPAALTVGQSVAATRLRNKNIYCIDLPRIIVAGKVRIFCFDKTGTLTREGLEFFGAVGLDHVETPIEAVDDETSKTALVSKRTFAQHVEDPGDIDPLLRMGIATCHAVTKVKDQFVGNPVDIESFQAVQWRLESPREVAHIDTLVPPRYSAKDDAGEPQPVHILKRFEFVHARASQSVAVHDTRTNKVHVYVKGSFERIKHIVYPSSLPADYDAVASQFAQQGCYVLSMAHRELGLLGETIQMEQIKALTRDELEAGCEFLGLVMFRNKLKEDTPDAIRELKEGDTRTVMITGDNALTGIFIARQCGMIADHQMVLLGDATSGTRGPVTWTNVDTGEQVDVAAALKDKKFTPVELAVTGRAFEALVEQGEIRNLLLDTRIFARMTPNDKVKCVQLHMEKSITAMCGDGGNDCGALRAAHVGIALSEAEASIVSPFSTNKRTVMQCVELLKQGRAALATSFAGYQFLILYGETMAWFELLMFYFTVIASQPIWIMIDGFFTPILTFCLTQAQPAKKLSARRPTARLLGPYTLISTIGVIFINFWFIVGAIIWLFQQPWFLCNEFDSTAVDAAQWWLLGDNYEAEIIALASIFPFFHSSAVFNFGNGFRRSWWRNYVLVAAYLICFTSSSWLVLADPNPYSCIFRVNCGSVSVLESLGYQNIWWPIEDYNSPLGHNVLPRDFRYKFWAYLVCQCILTVVWQRIVVLWLGRKWVIRHWGAKREAKRTQLKL</sequence>
<evidence type="ECO:0000256" key="8">
    <source>
        <dbReference type="ARBA" id="ARBA00022967"/>
    </source>
</evidence>
<dbReference type="GO" id="GO:0046872">
    <property type="term" value="F:metal ion binding"/>
    <property type="evidence" value="ECO:0007669"/>
    <property type="project" value="UniProtKB-KW"/>
</dbReference>
<dbReference type="InterPro" id="IPR044492">
    <property type="entry name" value="P_typ_ATPase_HD_dom"/>
</dbReference>
<dbReference type="SUPFAM" id="SSF81653">
    <property type="entry name" value="Calcium ATPase, transduction domain A"/>
    <property type="match status" value="1"/>
</dbReference>
<evidence type="ECO:0000256" key="4">
    <source>
        <dbReference type="ARBA" id="ARBA00022723"/>
    </source>
</evidence>
<keyword evidence="4" id="KW-0479">Metal-binding</keyword>
<dbReference type="PROSITE" id="PS00154">
    <property type="entry name" value="ATPASE_E1_E2"/>
    <property type="match status" value="1"/>
</dbReference>
<dbReference type="InterPro" id="IPR001757">
    <property type="entry name" value="P_typ_ATPase"/>
</dbReference>
<evidence type="ECO:0000256" key="6">
    <source>
        <dbReference type="ARBA" id="ARBA00022840"/>
    </source>
</evidence>
<feature type="domain" description="P-type ATPase A" evidence="14">
    <location>
        <begin position="573"/>
        <end position="707"/>
    </location>
</feature>
<feature type="transmembrane region" description="Helical" evidence="12">
    <location>
        <begin position="177"/>
        <end position="198"/>
    </location>
</feature>
<keyword evidence="6" id="KW-0067">ATP-binding</keyword>
<feature type="transmembrane region" description="Helical" evidence="12">
    <location>
        <begin position="307"/>
        <end position="331"/>
    </location>
</feature>
<dbReference type="NCBIfam" id="TIGR01657">
    <property type="entry name" value="P-ATPase-V"/>
    <property type="match status" value="1"/>
</dbReference>
<feature type="compositionally biased region" description="Basic and acidic residues" evidence="11">
    <location>
        <begin position="236"/>
        <end position="250"/>
    </location>
</feature>
<dbReference type="InterPro" id="IPR059000">
    <property type="entry name" value="ATPase_P-type_domA"/>
</dbReference>
<dbReference type="PRINTS" id="PR00119">
    <property type="entry name" value="CATATPASE"/>
</dbReference>
<feature type="transmembrane region" description="Helical" evidence="12">
    <location>
        <begin position="1295"/>
        <end position="1319"/>
    </location>
</feature>
<dbReference type="InterPro" id="IPR036412">
    <property type="entry name" value="HAD-like_sf"/>
</dbReference>
<dbReference type="PANTHER" id="PTHR45630">
    <property type="entry name" value="CATION-TRANSPORTING ATPASE-RELATED"/>
    <property type="match status" value="1"/>
</dbReference>
<keyword evidence="10 12" id="KW-0472">Membrane</keyword>
<dbReference type="SFLD" id="SFLDS00003">
    <property type="entry name" value="Haloacid_Dehalogenase"/>
    <property type="match status" value="1"/>
</dbReference>
<feature type="transmembrane region" description="Helical" evidence="12">
    <location>
        <begin position="1350"/>
        <end position="1368"/>
    </location>
</feature>
<dbReference type="Gene3D" id="1.20.1110.10">
    <property type="entry name" value="Calcium-transporting ATPase, transmembrane domain"/>
    <property type="match status" value="1"/>
</dbReference>
<comment type="similarity">
    <text evidence="2">Belongs to the cation transport ATPase (P-type) (TC 3.A.3) family. Type V subfamily.</text>
</comment>
<comment type="caution">
    <text evidence="15">The sequence shown here is derived from an EMBL/GenBank/DDBJ whole genome shotgun (WGS) entry which is preliminary data.</text>
</comment>
<dbReference type="GO" id="GO:0140358">
    <property type="term" value="F:P-type transmembrane transporter activity"/>
    <property type="evidence" value="ECO:0007669"/>
    <property type="project" value="InterPro"/>
</dbReference>
<dbReference type="InterPro" id="IPR006544">
    <property type="entry name" value="P-type_TPase_V"/>
</dbReference>
<keyword evidence="8" id="KW-1278">Translocase</keyword>
<evidence type="ECO:0000256" key="11">
    <source>
        <dbReference type="SAM" id="MobiDB-lite"/>
    </source>
</evidence>
<keyword evidence="9 12" id="KW-1133">Transmembrane helix</keyword>
<dbReference type="GO" id="GO:0016887">
    <property type="term" value="F:ATP hydrolysis activity"/>
    <property type="evidence" value="ECO:0007669"/>
    <property type="project" value="InterPro"/>
</dbReference>
<organism evidence="15 16">
    <name type="scientific">Bifiguratus adelaidae</name>
    <dbReference type="NCBI Taxonomy" id="1938954"/>
    <lineage>
        <taxon>Eukaryota</taxon>
        <taxon>Fungi</taxon>
        <taxon>Fungi incertae sedis</taxon>
        <taxon>Mucoromycota</taxon>
        <taxon>Mucoromycotina</taxon>
        <taxon>Endogonomycetes</taxon>
        <taxon>Endogonales</taxon>
        <taxon>Endogonales incertae sedis</taxon>
        <taxon>Bifiguratus</taxon>
    </lineage>
</organism>
<feature type="transmembrane region" description="Helical" evidence="12">
    <location>
        <begin position="1450"/>
        <end position="1472"/>
    </location>
</feature>
<feature type="transmembrane region" description="Helical" evidence="12">
    <location>
        <begin position="1257"/>
        <end position="1274"/>
    </location>
</feature>
<accession>A0A261XXT7</accession>
<feature type="transmembrane region" description="Helical" evidence="12">
    <location>
        <begin position="751"/>
        <end position="773"/>
    </location>
</feature>
<dbReference type="InterPro" id="IPR023299">
    <property type="entry name" value="ATPase_P-typ_cyto_dom_N"/>
</dbReference>
<feature type="transmembrane region" description="Helical" evidence="12">
    <location>
        <begin position="1380"/>
        <end position="1398"/>
    </location>
</feature>
<dbReference type="Gene3D" id="3.40.1110.10">
    <property type="entry name" value="Calcium-transporting ATPase, cytoplasmic domain N"/>
    <property type="match status" value="1"/>
</dbReference>
<dbReference type="SFLD" id="SFLDG00002">
    <property type="entry name" value="C1.7:_P-type_atpase_like"/>
    <property type="match status" value="1"/>
</dbReference>
<evidence type="ECO:0000256" key="9">
    <source>
        <dbReference type="ARBA" id="ARBA00022989"/>
    </source>
</evidence>
<dbReference type="EMBL" id="MVBO01000108">
    <property type="protein sequence ID" value="OZJ03044.1"/>
    <property type="molecule type" value="Genomic_DNA"/>
</dbReference>
<dbReference type="SUPFAM" id="SSF81665">
    <property type="entry name" value="Calcium ATPase, transmembrane domain M"/>
    <property type="match status" value="1"/>
</dbReference>
<evidence type="ECO:0000259" key="14">
    <source>
        <dbReference type="Pfam" id="PF00122"/>
    </source>
</evidence>
<reference evidence="15 16" key="1">
    <citation type="journal article" date="2017" name="Mycologia">
        <title>Bifiguratus adelaidae, gen. et sp. nov., a new member of Mucoromycotina in endophytic and soil-dwelling habitats.</title>
        <authorList>
            <person name="Torres-Cruz T.J."/>
            <person name="Billingsley Tobias T.L."/>
            <person name="Almatruk M."/>
            <person name="Hesse C."/>
            <person name="Kuske C.R."/>
            <person name="Desiro A."/>
            <person name="Benucci G.M."/>
            <person name="Bonito G."/>
            <person name="Stajich J.E."/>
            <person name="Dunlap C."/>
            <person name="Arnold A.E."/>
            <person name="Porras-Alfaro A."/>
        </authorList>
    </citation>
    <scope>NUCLEOTIDE SEQUENCE [LARGE SCALE GENOMIC DNA]</scope>
    <source>
        <strain evidence="15 16">AZ0501</strain>
    </source>
</reference>
<protein>
    <recommendedName>
        <fullName evidence="14">P-type ATPase A domain-containing protein</fullName>
    </recommendedName>
</protein>
<dbReference type="InterPro" id="IPR018303">
    <property type="entry name" value="ATPase_P-typ_P_site"/>
</dbReference>
<dbReference type="SUPFAM" id="SSF81660">
    <property type="entry name" value="Metal cation-transporting ATPase, ATP-binding domain N"/>
    <property type="match status" value="1"/>
</dbReference>
<feature type="transmembrane region" description="Helical" evidence="12">
    <location>
        <begin position="351"/>
        <end position="372"/>
    </location>
</feature>
<evidence type="ECO:0000256" key="12">
    <source>
        <dbReference type="SAM" id="Phobius"/>
    </source>
</evidence>
<dbReference type="SUPFAM" id="SSF56784">
    <property type="entry name" value="HAD-like"/>
    <property type="match status" value="1"/>
</dbReference>
<comment type="subcellular location">
    <subcellularLocation>
        <location evidence="1">Membrane</location>
        <topology evidence="1">Multi-pass membrane protein</topology>
    </subcellularLocation>
</comment>
<dbReference type="PANTHER" id="PTHR45630:SF11">
    <property type="entry name" value="CATION-TRANSPORTING P-TYPE ATPASE N-TERMINAL DOMAIN-CONTAINING PROTEIN"/>
    <property type="match status" value="1"/>
</dbReference>
<evidence type="ECO:0000256" key="7">
    <source>
        <dbReference type="ARBA" id="ARBA00022842"/>
    </source>
</evidence>
<dbReference type="Proteomes" id="UP000242875">
    <property type="component" value="Unassembled WGS sequence"/>
</dbReference>
<keyword evidence="5" id="KW-0547">Nucleotide-binding</keyword>
<dbReference type="InterPro" id="IPR023214">
    <property type="entry name" value="HAD_sf"/>
</dbReference>
<dbReference type="SFLD" id="SFLDF00027">
    <property type="entry name" value="p-type_atpase"/>
    <property type="match status" value="1"/>
</dbReference>
<feature type="transmembrane region" description="Helical" evidence="12">
    <location>
        <begin position="724"/>
        <end position="745"/>
    </location>
</feature>
<keyword evidence="3 12" id="KW-0812">Transmembrane</keyword>
<dbReference type="GO" id="GO:0016020">
    <property type="term" value="C:membrane"/>
    <property type="evidence" value="ECO:0007669"/>
    <property type="project" value="UniProtKB-SubCell"/>
</dbReference>
<name>A0A261XXT7_9FUNG</name>
<dbReference type="GO" id="GO:0019829">
    <property type="term" value="F:ATPase-coupled monoatomic cation transmembrane transporter activity"/>
    <property type="evidence" value="ECO:0007669"/>
    <property type="project" value="TreeGrafter"/>
</dbReference>
<dbReference type="Gene3D" id="2.70.150.10">
    <property type="entry name" value="Calcium-transporting ATPase, cytoplasmic transduction domain A"/>
    <property type="match status" value="2"/>
</dbReference>
<evidence type="ECO:0000313" key="16">
    <source>
        <dbReference type="Proteomes" id="UP000242875"/>
    </source>
</evidence>
<feature type="chain" id="PRO_5012763197" description="P-type ATPase A domain-containing protein" evidence="13">
    <location>
        <begin position="24"/>
        <end position="1494"/>
    </location>
</feature>
<dbReference type="Pfam" id="PF00122">
    <property type="entry name" value="E1-E2_ATPase"/>
    <property type="match status" value="1"/>
</dbReference>
<evidence type="ECO:0000256" key="5">
    <source>
        <dbReference type="ARBA" id="ARBA00022741"/>
    </source>
</evidence>
<evidence type="ECO:0000256" key="2">
    <source>
        <dbReference type="ARBA" id="ARBA00006000"/>
    </source>
</evidence>
<feature type="transmembrane region" description="Helical" evidence="12">
    <location>
        <begin position="540"/>
        <end position="557"/>
    </location>
</feature>
<proteinExistence type="inferred from homology"/>
<feature type="region of interest" description="Disordered" evidence="11">
    <location>
        <begin position="213"/>
        <end position="268"/>
    </location>
</feature>
<dbReference type="OrthoDB" id="48943at2759"/>
<evidence type="ECO:0000256" key="1">
    <source>
        <dbReference type="ARBA" id="ARBA00004141"/>
    </source>
</evidence>
<dbReference type="InterPro" id="IPR023298">
    <property type="entry name" value="ATPase_P-typ_TM_dom_sf"/>
</dbReference>
<evidence type="ECO:0000256" key="13">
    <source>
        <dbReference type="SAM" id="SignalP"/>
    </source>
</evidence>
<evidence type="ECO:0000256" key="10">
    <source>
        <dbReference type="ARBA" id="ARBA00023136"/>
    </source>
</evidence>
<keyword evidence="7" id="KW-0460">Magnesium</keyword>
<evidence type="ECO:0000256" key="3">
    <source>
        <dbReference type="ARBA" id="ARBA00022692"/>
    </source>
</evidence>
<evidence type="ECO:0000313" key="15">
    <source>
        <dbReference type="EMBL" id="OZJ03044.1"/>
    </source>
</evidence>
<feature type="signal peptide" evidence="13">
    <location>
        <begin position="1"/>
        <end position="23"/>
    </location>
</feature>
<dbReference type="InterPro" id="IPR008250">
    <property type="entry name" value="ATPase_P-typ_transduc_dom_A_sf"/>
</dbReference>
<feature type="transmembrane region" description="Helical" evidence="12">
    <location>
        <begin position="1226"/>
        <end position="1251"/>
    </location>
</feature>